<feature type="transmembrane region" description="Helical" evidence="3">
    <location>
        <begin position="58"/>
        <end position="77"/>
    </location>
</feature>
<evidence type="ECO:0000256" key="2">
    <source>
        <dbReference type="SAM" id="MobiDB-lite"/>
    </source>
</evidence>
<evidence type="ECO:0000313" key="5">
    <source>
        <dbReference type="RefSeq" id="XP_023955192.2"/>
    </source>
</evidence>
<evidence type="ECO:0000256" key="1">
    <source>
        <dbReference type="ARBA" id="ARBA00007367"/>
    </source>
</evidence>
<organism evidence="4 5">
    <name type="scientific">Bicyclus anynana</name>
    <name type="common">Squinting bush brown butterfly</name>
    <dbReference type="NCBI Taxonomy" id="110368"/>
    <lineage>
        <taxon>Eukaryota</taxon>
        <taxon>Metazoa</taxon>
        <taxon>Ecdysozoa</taxon>
        <taxon>Arthropoda</taxon>
        <taxon>Hexapoda</taxon>
        <taxon>Insecta</taxon>
        <taxon>Pterygota</taxon>
        <taxon>Neoptera</taxon>
        <taxon>Endopterygota</taxon>
        <taxon>Lepidoptera</taxon>
        <taxon>Glossata</taxon>
        <taxon>Ditrysia</taxon>
        <taxon>Papilionoidea</taxon>
        <taxon>Nymphalidae</taxon>
        <taxon>Satyrinae</taxon>
        <taxon>Satyrini</taxon>
        <taxon>Mycalesina</taxon>
        <taxon>Bicyclus</taxon>
    </lineage>
</organism>
<proteinExistence type="inferred from homology"/>
<name>A0A6J1PBD9_BICAN</name>
<dbReference type="OrthoDB" id="423807at2759"/>
<feature type="transmembrane region" description="Helical" evidence="3">
    <location>
        <begin position="267"/>
        <end position="287"/>
    </location>
</feature>
<keyword evidence="4" id="KW-1185">Reference proteome</keyword>
<keyword evidence="3" id="KW-1133">Transmembrane helix</keyword>
<dbReference type="AlphaFoldDB" id="A0A6J1PBD9"/>
<protein>
    <submittedName>
        <fullName evidence="5">Sodium/hydrogen exchanger 9B1-like</fullName>
    </submittedName>
</protein>
<dbReference type="PANTHER" id="PTHR31102">
    <property type="match status" value="1"/>
</dbReference>
<dbReference type="GO" id="GO:0098662">
    <property type="term" value="P:inorganic cation transmembrane transport"/>
    <property type="evidence" value="ECO:0007669"/>
    <property type="project" value="TreeGrafter"/>
</dbReference>
<reference evidence="5" key="1">
    <citation type="submission" date="2025-08" db="UniProtKB">
        <authorList>
            <consortium name="RefSeq"/>
        </authorList>
    </citation>
    <scope>IDENTIFICATION</scope>
</reference>
<dbReference type="PANTHER" id="PTHR31102:SF1">
    <property type="entry name" value="CATION_H+ EXCHANGER DOMAIN-CONTAINING PROTEIN"/>
    <property type="match status" value="1"/>
</dbReference>
<evidence type="ECO:0000313" key="4">
    <source>
        <dbReference type="Proteomes" id="UP001652582"/>
    </source>
</evidence>
<feature type="transmembrane region" description="Helical" evidence="3">
    <location>
        <begin position="89"/>
        <end position="106"/>
    </location>
</feature>
<evidence type="ECO:0000256" key="3">
    <source>
        <dbReference type="SAM" id="Phobius"/>
    </source>
</evidence>
<feature type="transmembrane region" description="Helical" evidence="3">
    <location>
        <begin position="112"/>
        <end position="129"/>
    </location>
</feature>
<feature type="transmembrane region" description="Helical" evidence="3">
    <location>
        <begin position="389"/>
        <end position="411"/>
    </location>
</feature>
<feature type="transmembrane region" description="Helical" evidence="3">
    <location>
        <begin position="233"/>
        <end position="261"/>
    </location>
</feature>
<feature type="transmembrane region" description="Helical" evidence="3">
    <location>
        <begin position="171"/>
        <end position="194"/>
    </location>
</feature>
<comment type="similarity">
    <text evidence="1">Belongs to the monovalent cation:proton antiporter 1 (CPA1) transporter (TC 2.A.36) family.</text>
</comment>
<accession>A0A6J1PBD9</accession>
<feature type="compositionally biased region" description="Basic and acidic residues" evidence="2">
    <location>
        <begin position="493"/>
        <end position="504"/>
    </location>
</feature>
<dbReference type="RefSeq" id="XP_023955192.2">
    <property type="nucleotide sequence ID" value="XM_024099424.2"/>
</dbReference>
<keyword evidence="3" id="KW-0812">Transmembrane</keyword>
<keyword evidence="3" id="KW-0472">Membrane</keyword>
<gene>
    <name evidence="5" type="primary">LOC112058535</name>
</gene>
<dbReference type="GeneID" id="112058535"/>
<feature type="transmembrane region" description="Helical" evidence="3">
    <location>
        <begin position="200"/>
        <end position="221"/>
    </location>
</feature>
<dbReference type="InterPro" id="IPR051843">
    <property type="entry name" value="CPA1_transporter"/>
</dbReference>
<dbReference type="Proteomes" id="UP001652582">
    <property type="component" value="Chromosome 3"/>
</dbReference>
<feature type="region of interest" description="Disordered" evidence="2">
    <location>
        <begin position="493"/>
        <end position="515"/>
    </location>
</feature>
<dbReference type="KEGG" id="bany:112058535"/>
<sequence length="515" mass="57201">MLPYNQTVIVIDKGAYVLRREEAKTSKQNTPTISLDRLTKEDEAVKKTSWYSSSTPTIAHYFTLVLLGSLTWGILWCAWGSNWAWDGKWFRLAIVPIIAWASGLILQELTTLPPLLAALITGMLARHLGFIDMRLYPHIDAFLRKIYPVIILGKGSLSWDVSYMRQNWRQVLALGSLPWTTEVVLVAVCTHFLLGFPWLWGFLLGSVYSSVSCPVVMPSVVKHGKNATGTVNWPQLICTAGGIDTGLSVGVFGVIFTFMFYETHESYRYIKAALGIFVGVALGIAWGTLAKFVPNSKDFFVTELRVLFVLAGGLFANFFTSAIGWGGTGVVAVLACNATAALHWSKKGWKLNQNPAATTYRVAWSTCEPVLFAYTGTFFVVHSSISETMLIGLGILLLCLTVRLTITWLTCWQLTLKEKMFVCCTWVPKSVVEAVLCPLAIDTILMTGTRREELIYAEELMRLIVQAILVTTPIGFLLTNNLGPMLLSQSHEDCENKSEPEKRKSNGSLNEDSRL</sequence>
<feature type="compositionally biased region" description="Polar residues" evidence="2">
    <location>
        <begin position="506"/>
        <end position="515"/>
    </location>
</feature>